<dbReference type="PANTHER" id="PTHR23419">
    <property type="entry name" value="DIVALENT CATION TOLERANCE CUTA-RELATED"/>
    <property type="match status" value="1"/>
</dbReference>
<accession>A0A382E9Y2</accession>
<name>A0A382E9Y2_9ZZZZ</name>
<dbReference type="EMBL" id="UINC01043423">
    <property type="protein sequence ID" value="SVB47440.1"/>
    <property type="molecule type" value="Genomic_DNA"/>
</dbReference>
<dbReference type="PANTHER" id="PTHR23419:SF8">
    <property type="entry name" value="FI09726P"/>
    <property type="match status" value="1"/>
</dbReference>
<dbReference type="SUPFAM" id="SSF54913">
    <property type="entry name" value="GlnB-like"/>
    <property type="match status" value="1"/>
</dbReference>
<evidence type="ECO:0008006" key="3">
    <source>
        <dbReference type="Google" id="ProtNLM"/>
    </source>
</evidence>
<dbReference type="InterPro" id="IPR011322">
    <property type="entry name" value="N-reg_PII-like_a/b"/>
</dbReference>
<dbReference type="Gene3D" id="3.30.70.120">
    <property type="match status" value="1"/>
</dbReference>
<reference evidence="2" key="1">
    <citation type="submission" date="2018-05" db="EMBL/GenBank/DDBJ databases">
        <authorList>
            <person name="Lanie J.A."/>
            <person name="Ng W.-L."/>
            <person name="Kazmierczak K.M."/>
            <person name="Andrzejewski T.M."/>
            <person name="Davidsen T.M."/>
            <person name="Wayne K.J."/>
            <person name="Tettelin H."/>
            <person name="Glass J.I."/>
            <person name="Rusch D."/>
            <person name="Podicherti R."/>
            <person name="Tsui H.-C.T."/>
            <person name="Winkler M.E."/>
        </authorList>
    </citation>
    <scope>NUCLEOTIDE SEQUENCE</scope>
</reference>
<dbReference type="InterPro" id="IPR004323">
    <property type="entry name" value="Ion_tolerance_CutA"/>
</dbReference>
<comment type="similarity">
    <text evidence="1">Belongs to the CutA family.</text>
</comment>
<dbReference type="GO" id="GO:0010038">
    <property type="term" value="P:response to metal ion"/>
    <property type="evidence" value="ECO:0007669"/>
    <property type="project" value="InterPro"/>
</dbReference>
<organism evidence="2">
    <name type="scientific">marine metagenome</name>
    <dbReference type="NCBI Taxonomy" id="408172"/>
    <lineage>
        <taxon>unclassified sequences</taxon>
        <taxon>metagenomes</taxon>
        <taxon>ecological metagenomes</taxon>
    </lineage>
</organism>
<sequence>MSEHIVVLTTTDSKKEAKKLSQGLVQNKLAYCVNTIPSIQSTYYWKEKVCVDEELLLIIKTREEKFALLKAWMLENHSYDVPELIAFPITQASKDYLKCIDDWVG</sequence>
<protein>
    <recommendedName>
        <fullName evidence="3">Divalent-cation tolerance protein CutA</fullName>
    </recommendedName>
</protein>
<gene>
    <name evidence="2" type="ORF">METZ01_LOCUS200294</name>
</gene>
<evidence type="ECO:0000256" key="1">
    <source>
        <dbReference type="ARBA" id="ARBA00010169"/>
    </source>
</evidence>
<dbReference type="Pfam" id="PF03091">
    <property type="entry name" value="CutA1"/>
    <property type="match status" value="1"/>
</dbReference>
<evidence type="ECO:0000313" key="2">
    <source>
        <dbReference type="EMBL" id="SVB47440.1"/>
    </source>
</evidence>
<dbReference type="GO" id="GO:0005507">
    <property type="term" value="F:copper ion binding"/>
    <property type="evidence" value="ECO:0007669"/>
    <property type="project" value="TreeGrafter"/>
</dbReference>
<dbReference type="AlphaFoldDB" id="A0A382E9Y2"/>
<proteinExistence type="inferred from homology"/>
<dbReference type="InterPro" id="IPR015867">
    <property type="entry name" value="N-reg_PII/ATP_PRibTrfase_C"/>
</dbReference>